<accession>A0A939HPC8</accession>
<dbReference type="EMBL" id="JAFVMH010000002">
    <property type="protein sequence ID" value="MBO1324781.1"/>
    <property type="molecule type" value="Genomic_DNA"/>
</dbReference>
<reference evidence="1" key="1">
    <citation type="submission" date="2021-03" db="EMBL/GenBank/DDBJ databases">
        <title>The complete genome sequence of Acetobacter sp. TBRC 12339.</title>
        <authorList>
            <person name="Charoenyingcharoen P."/>
            <person name="Yukphan P."/>
        </authorList>
    </citation>
    <scope>NUCLEOTIDE SEQUENCE</scope>
    <source>
        <strain evidence="1">TBRC 12339</strain>
    </source>
</reference>
<keyword evidence="2" id="KW-1185">Reference proteome</keyword>
<dbReference type="RefSeq" id="WP_207845430.1">
    <property type="nucleotide sequence ID" value="NZ_JAFVMH010000002.1"/>
</dbReference>
<dbReference type="AlphaFoldDB" id="A0A939HPC8"/>
<name>A0A939HPC8_9PROT</name>
<gene>
    <name evidence="1" type="ORF">J2D77_06400</name>
</gene>
<dbReference type="GO" id="GO:0044781">
    <property type="term" value="P:bacterial-type flagellum organization"/>
    <property type="evidence" value="ECO:0007669"/>
    <property type="project" value="InterPro"/>
</dbReference>
<evidence type="ECO:0000313" key="2">
    <source>
        <dbReference type="Proteomes" id="UP000664073"/>
    </source>
</evidence>
<dbReference type="Proteomes" id="UP000664073">
    <property type="component" value="Unassembled WGS sequence"/>
</dbReference>
<comment type="caution">
    <text evidence="1">The sequence shown here is derived from an EMBL/GenBank/DDBJ whole genome shotgun (WGS) entry which is preliminary data.</text>
</comment>
<protein>
    <submittedName>
        <fullName evidence="1">Uncharacterized protein</fullName>
    </submittedName>
</protein>
<organism evidence="1 2">
    <name type="scientific">Acetobacter garciniae</name>
    <dbReference type="NCBI Taxonomy" id="2817435"/>
    <lineage>
        <taxon>Bacteria</taxon>
        <taxon>Pseudomonadati</taxon>
        <taxon>Pseudomonadota</taxon>
        <taxon>Alphaproteobacteria</taxon>
        <taxon>Acetobacterales</taxon>
        <taxon>Acetobacteraceae</taxon>
        <taxon>Acetobacter</taxon>
    </lineage>
</organism>
<proteinExistence type="predicted"/>
<evidence type="ECO:0000313" key="1">
    <source>
        <dbReference type="EMBL" id="MBO1324781.1"/>
    </source>
</evidence>
<sequence>MMIHPAMKAYQNVAESSLSDRETDALCFRLLIEDLQAAAASSDTTFRQHILAKHQRLWSGIIKVNSLDVGVTPAEDRELFIRLAAQAHQYGIMAILKPELSLAPLIEIATNVLEGLETNPADPLTTPDSDPYAMF</sequence>
<dbReference type="Pfam" id="PF07309">
    <property type="entry name" value="FlaF"/>
    <property type="match status" value="1"/>
</dbReference>
<dbReference type="InterPro" id="IPR010845">
    <property type="entry name" value="FlaF"/>
</dbReference>